<evidence type="ECO:0000259" key="1">
    <source>
        <dbReference type="Pfam" id="PF01850"/>
    </source>
</evidence>
<gene>
    <name evidence="2" type="ORF">CVO96_06125</name>
</gene>
<dbReference type="RefSeq" id="WP_103311451.1">
    <property type="nucleotide sequence ID" value="NZ_PPPD01000001.1"/>
</dbReference>
<dbReference type="SUPFAM" id="SSF88723">
    <property type="entry name" value="PIN domain-like"/>
    <property type="match status" value="1"/>
</dbReference>
<dbReference type="InterPro" id="IPR002716">
    <property type="entry name" value="PIN_dom"/>
</dbReference>
<dbReference type="OrthoDB" id="70005at2"/>
<dbReference type="Pfam" id="PF01850">
    <property type="entry name" value="PIN"/>
    <property type="match status" value="1"/>
</dbReference>
<organism evidence="2 3">
    <name type="scientific">Deinococcus koreensis</name>
    <dbReference type="NCBI Taxonomy" id="2054903"/>
    <lineage>
        <taxon>Bacteria</taxon>
        <taxon>Thermotogati</taxon>
        <taxon>Deinococcota</taxon>
        <taxon>Deinococci</taxon>
        <taxon>Deinococcales</taxon>
        <taxon>Deinococcaceae</taxon>
        <taxon>Deinococcus</taxon>
    </lineage>
</organism>
<evidence type="ECO:0000313" key="2">
    <source>
        <dbReference type="EMBL" id="PNY81008.1"/>
    </source>
</evidence>
<sequence>MVKQPPSTPALLDASAILALLRGEVGKDAVLAALEQRPCSVSSVTLTELEGKVIGRGEYTPMQIRAALETVAPLMTELAFDAACREKATFYYARKNPYNLSLGDAACLGTAEAHGMSVLTAEGNWANLPDLGVNVELIR</sequence>
<dbReference type="AlphaFoldDB" id="A0A2K3UWU6"/>
<name>A0A2K3UWU6_9DEIO</name>
<dbReference type="Gene3D" id="3.40.50.1010">
    <property type="entry name" value="5'-nuclease"/>
    <property type="match status" value="1"/>
</dbReference>
<dbReference type="Proteomes" id="UP000236379">
    <property type="component" value="Unassembled WGS sequence"/>
</dbReference>
<evidence type="ECO:0000313" key="3">
    <source>
        <dbReference type="Proteomes" id="UP000236379"/>
    </source>
</evidence>
<feature type="domain" description="PIN" evidence="1">
    <location>
        <begin position="11"/>
        <end position="128"/>
    </location>
</feature>
<comment type="caution">
    <text evidence="2">The sequence shown here is derived from an EMBL/GenBank/DDBJ whole genome shotgun (WGS) entry which is preliminary data.</text>
</comment>
<accession>A0A2K3UWU6</accession>
<dbReference type="EMBL" id="PPPD01000001">
    <property type="protein sequence ID" value="PNY81008.1"/>
    <property type="molecule type" value="Genomic_DNA"/>
</dbReference>
<dbReference type="InterPro" id="IPR029060">
    <property type="entry name" value="PIN-like_dom_sf"/>
</dbReference>
<proteinExistence type="predicted"/>
<keyword evidence="3" id="KW-1185">Reference proteome</keyword>
<protein>
    <submittedName>
        <fullName evidence="2">PIN domain-containing protein</fullName>
    </submittedName>
</protein>
<reference evidence="2 3" key="1">
    <citation type="submission" date="2018-01" db="EMBL/GenBank/DDBJ databases">
        <title>Deinococcus koreensis sp. nov., a radiation-resistant bacterium isolated from river water.</title>
        <authorList>
            <person name="Choi A."/>
        </authorList>
    </citation>
    <scope>NUCLEOTIDE SEQUENCE [LARGE SCALE GENOMIC DNA]</scope>
    <source>
        <strain evidence="2 3">SJW1-2</strain>
    </source>
</reference>